<reference evidence="2 3" key="1">
    <citation type="submission" date="2018-11" db="EMBL/GenBank/DDBJ databases">
        <authorList>
            <consortium name="Pathogen Informatics"/>
        </authorList>
    </citation>
    <scope>NUCLEOTIDE SEQUENCE [LARGE SCALE GENOMIC DNA]</scope>
</reference>
<dbReference type="Proteomes" id="UP000281553">
    <property type="component" value="Unassembled WGS sequence"/>
</dbReference>
<evidence type="ECO:0000313" key="3">
    <source>
        <dbReference type="Proteomes" id="UP000281553"/>
    </source>
</evidence>
<evidence type="ECO:0000259" key="1">
    <source>
        <dbReference type="Pfam" id="PF07717"/>
    </source>
</evidence>
<dbReference type="EMBL" id="UYRU01056589">
    <property type="protein sequence ID" value="VDN13515.1"/>
    <property type="molecule type" value="Genomic_DNA"/>
</dbReference>
<dbReference type="AlphaFoldDB" id="A0A3P7L7Z6"/>
<accession>A0A3P7L7Z6</accession>
<proteinExistence type="predicted"/>
<dbReference type="InterPro" id="IPR011709">
    <property type="entry name" value="DEAD-box_helicase_OB_fold"/>
</dbReference>
<gene>
    <name evidence="2" type="ORF">DILT_LOCUS9346</name>
</gene>
<name>A0A3P7L7Z6_DIBLA</name>
<feature type="domain" description="DEAD-box helicase OB fold" evidence="1">
    <location>
        <begin position="40"/>
        <end position="77"/>
    </location>
</feature>
<dbReference type="Pfam" id="PF07717">
    <property type="entry name" value="OB_NTP_bind"/>
    <property type="match status" value="1"/>
</dbReference>
<sequence>MPEIIFLLFCVPKPHINIRVSLILSLLVVSVDMFLSFPTSQHEYAWVVYHELVMTTKEYMREVTTIDPRWLVEYAPKFFKFGDPTKLSRAKKSMRVEPLFNKHEEKDSWRISRVPRKFHVKTTF</sequence>
<keyword evidence="3" id="KW-1185">Reference proteome</keyword>
<evidence type="ECO:0000313" key="2">
    <source>
        <dbReference type="EMBL" id="VDN13515.1"/>
    </source>
</evidence>
<protein>
    <recommendedName>
        <fullName evidence="1">DEAD-box helicase OB fold domain-containing protein</fullName>
    </recommendedName>
</protein>
<organism evidence="2 3">
    <name type="scientific">Dibothriocephalus latus</name>
    <name type="common">Fish tapeworm</name>
    <name type="synonym">Diphyllobothrium latum</name>
    <dbReference type="NCBI Taxonomy" id="60516"/>
    <lineage>
        <taxon>Eukaryota</taxon>
        <taxon>Metazoa</taxon>
        <taxon>Spiralia</taxon>
        <taxon>Lophotrochozoa</taxon>
        <taxon>Platyhelminthes</taxon>
        <taxon>Cestoda</taxon>
        <taxon>Eucestoda</taxon>
        <taxon>Diphyllobothriidea</taxon>
        <taxon>Diphyllobothriidae</taxon>
        <taxon>Dibothriocephalus</taxon>
    </lineage>
</organism>
<dbReference type="OrthoDB" id="10253254at2759"/>